<dbReference type="AlphaFoldDB" id="A0A6L5XYU6"/>
<dbReference type="PANTHER" id="PTHR33392:SF6">
    <property type="entry name" value="POLYISOPRENYL-TEICHOIC ACID--PEPTIDOGLYCAN TEICHOIC ACID TRANSFERASE TAGU"/>
    <property type="match status" value="1"/>
</dbReference>
<evidence type="ECO:0000256" key="1">
    <source>
        <dbReference type="ARBA" id="ARBA00006068"/>
    </source>
</evidence>
<sequence length="372" mass="41910">MIGVIGMKKWKKFPVWAKILSVTAFILVTAGICVGCYANYLYGKMKVENKEDVKLKEEKFDKDKDSKKLEETDPNEIKWNKTGEIKSDKEVVNILIAGEEAVHDDRGRTDAILIATMNLKQNSLKLTSILRDTYVQIPGYSDNKINAAYHNGGMPLLEETIEENFDIEIDGYILVDFDGFESIIDKLGGVSITVSADEASYLNRKNYITDYRNRNLYAGTINMNGDQALGYARVRYVANGDQAGDFGRTQRHRILLSAIFARVKDKSATELLEILPDMLSLVTTNISRTQCVEYITLITGMNVQEIETFRLPIEDSYRLTRIRTMSVVLPENMQANIDALHDFVFGVQDIVTPESDADSQKEVGKEGSHGEF</sequence>
<dbReference type="PANTHER" id="PTHR33392">
    <property type="entry name" value="POLYISOPRENYL-TEICHOIC ACID--PEPTIDOGLYCAN TEICHOIC ACID TRANSFERASE TAGU"/>
    <property type="match status" value="1"/>
</dbReference>
<dbReference type="EMBL" id="VUMT01000006">
    <property type="protein sequence ID" value="MSS63378.1"/>
    <property type="molecule type" value="Genomic_DNA"/>
</dbReference>
<evidence type="ECO:0000313" key="5">
    <source>
        <dbReference type="Proteomes" id="UP000482209"/>
    </source>
</evidence>
<dbReference type="InterPro" id="IPR004474">
    <property type="entry name" value="LytR_CpsA_psr"/>
</dbReference>
<reference evidence="4 5" key="1">
    <citation type="submission" date="2019-08" db="EMBL/GenBank/DDBJ databases">
        <title>In-depth cultivation of the pig gut microbiome towards novel bacterial diversity and tailored functional studies.</title>
        <authorList>
            <person name="Wylensek D."/>
            <person name="Hitch T.C.A."/>
            <person name="Clavel T."/>
        </authorList>
    </citation>
    <scope>NUCLEOTIDE SEQUENCE [LARGE SCALE GENOMIC DNA]</scope>
    <source>
        <strain evidence="4 5">WCA-693-APC-MOT-I</strain>
    </source>
</reference>
<feature type="transmembrane region" description="Helical" evidence="2">
    <location>
        <begin position="15"/>
        <end position="40"/>
    </location>
</feature>
<evidence type="ECO:0000256" key="2">
    <source>
        <dbReference type="SAM" id="Phobius"/>
    </source>
</evidence>
<feature type="domain" description="Cell envelope-related transcriptional attenuator" evidence="3">
    <location>
        <begin position="108"/>
        <end position="264"/>
    </location>
</feature>
<keyword evidence="2" id="KW-0812">Transmembrane</keyword>
<keyword evidence="2" id="KW-1133">Transmembrane helix</keyword>
<name>A0A6L5XYU6_9FIRM</name>
<comment type="similarity">
    <text evidence="1">Belongs to the LytR/CpsA/Psr (LCP) family.</text>
</comment>
<accession>A0A6L5XYU6</accession>
<keyword evidence="2" id="KW-0472">Membrane</keyword>
<gene>
    <name evidence="4" type="ORF">FYJ58_05740</name>
</gene>
<organism evidence="4 5">
    <name type="scientific">Velocimicrobium porci</name>
    <dbReference type="NCBI Taxonomy" id="2606634"/>
    <lineage>
        <taxon>Bacteria</taxon>
        <taxon>Bacillati</taxon>
        <taxon>Bacillota</taxon>
        <taxon>Clostridia</taxon>
        <taxon>Lachnospirales</taxon>
        <taxon>Lachnospiraceae</taxon>
        <taxon>Velocimicrobium</taxon>
    </lineage>
</organism>
<protein>
    <submittedName>
        <fullName evidence="4">LytR family transcriptional regulator</fullName>
    </submittedName>
</protein>
<dbReference type="NCBIfam" id="TIGR00350">
    <property type="entry name" value="lytR_cpsA_psr"/>
    <property type="match status" value="1"/>
</dbReference>
<dbReference type="InterPro" id="IPR050922">
    <property type="entry name" value="LytR/CpsA/Psr_CW_biosynth"/>
</dbReference>
<evidence type="ECO:0000313" key="4">
    <source>
        <dbReference type="EMBL" id="MSS63378.1"/>
    </source>
</evidence>
<comment type="caution">
    <text evidence="4">The sequence shown here is derived from an EMBL/GenBank/DDBJ whole genome shotgun (WGS) entry which is preliminary data.</text>
</comment>
<evidence type="ECO:0000259" key="3">
    <source>
        <dbReference type="Pfam" id="PF03816"/>
    </source>
</evidence>
<dbReference type="Gene3D" id="3.40.630.190">
    <property type="entry name" value="LCP protein"/>
    <property type="match status" value="1"/>
</dbReference>
<dbReference type="Proteomes" id="UP000482209">
    <property type="component" value="Unassembled WGS sequence"/>
</dbReference>
<proteinExistence type="inferred from homology"/>
<dbReference type="Pfam" id="PF03816">
    <property type="entry name" value="LytR_cpsA_psr"/>
    <property type="match status" value="1"/>
</dbReference>
<keyword evidence="5" id="KW-1185">Reference proteome</keyword>